<keyword evidence="1" id="KW-0812">Transmembrane</keyword>
<proteinExistence type="predicted"/>
<keyword evidence="1" id="KW-0472">Membrane</keyword>
<reference evidence="2" key="1">
    <citation type="submission" date="2023-10" db="EMBL/GenBank/DDBJ databases">
        <title>Screening of Alkalihalophilus pseudofirmusBZ-TG-HK211 and Its Alleviation of Salt Stress on Rapeseed Growth.</title>
        <authorList>
            <person name="Zhao B."/>
            <person name="Guo T."/>
        </authorList>
    </citation>
    <scope>NUCLEOTIDE SEQUENCE</scope>
    <source>
        <strain evidence="2">BZ-TG-HK211</strain>
    </source>
</reference>
<organism evidence="2 3">
    <name type="scientific">Alkalihalophilus pseudofirmus</name>
    <name type="common">Bacillus pseudofirmus</name>
    <dbReference type="NCBI Taxonomy" id="79885"/>
    <lineage>
        <taxon>Bacteria</taxon>
        <taxon>Bacillati</taxon>
        <taxon>Bacillota</taxon>
        <taxon>Bacilli</taxon>
        <taxon>Bacillales</taxon>
        <taxon>Bacillaceae</taxon>
        <taxon>Alkalihalophilus</taxon>
    </lineage>
</organism>
<evidence type="ECO:0000313" key="2">
    <source>
        <dbReference type="EMBL" id="MDV2884532.1"/>
    </source>
</evidence>
<feature type="transmembrane region" description="Helical" evidence="1">
    <location>
        <begin position="70"/>
        <end position="88"/>
    </location>
</feature>
<gene>
    <name evidence="2" type="ORF">RYX45_05030</name>
</gene>
<dbReference type="EMBL" id="JAWJAY010000001">
    <property type="protein sequence ID" value="MDV2884532.1"/>
    <property type="molecule type" value="Genomic_DNA"/>
</dbReference>
<dbReference type="RefSeq" id="WP_323466017.1">
    <property type="nucleotide sequence ID" value="NZ_CP144224.1"/>
</dbReference>
<keyword evidence="1" id="KW-1133">Transmembrane helix</keyword>
<sequence>MGDLLFIIFIIWILVYIATSESDKMTPDEKSEFKSVMKTKPMIVIVAGLGVMGTLLMLIGSVIGRPFISLIGTWFITGYLVGQGLFMWEKNRGLSGIVVMGAIGLSVYGSGVYFLGW</sequence>
<evidence type="ECO:0000256" key="1">
    <source>
        <dbReference type="SAM" id="Phobius"/>
    </source>
</evidence>
<name>A0AAJ2KT40_ALKPS</name>
<comment type="caution">
    <text evidence="2">The sequence shown here is derived from an EMBL/GenBank/DDBJ whole genome shotgun (WGS) entry which is preliminary data.</text>
</comment>
<evidence type="ECO:0000313" key="3">
    <source>
        <dbReference type="Proteomes" id="UP001285636"/>
    </source>
</evidence>
<dbReference type="AlphaFoldDB" id="A0AAJ2KT40"/>
<protein>
    <submittedName>
        <fullName evidence="2">Uncharacterized protein</fullName>
    </submittedName>
</protein>
<dbReference type="Proteomes" id="UP001285636">
    <property type="component" value="Unassembled WGS sequence"/>
</dbReference>
<feature type="transmembrane region" description="Helical" evidence="1">
    <location>
        <begin position="94"/>
        <end position="115"/>
    </location>
</feature>
<accession>A0AAJ2KT40</accession>
<feature type="transmembrane region" description="Helical" evidence="1">
    <location>
        <begin position="44"/>
        <end position="63"/>
    </location>
</feature>